<comment type="caution">
    <text evidence="6">The sequence shown here is derived from an EMBL/GenBank/DDBJ whole genome shotgun (WGS) entry which is preliminary data.</text>
</comment>
<sequence length="190" mass="22072">MPEGWKVEKLTDLIKWESSYQPPKKDFIYSMKEGYVRFIQNRDYNSDGHKTYIPIKDNLTIVDKFDILMDKYGDAGRVRYGIEGAFNVALARINVKDPALKEYIRSYFESKPIYNYLHNSCMASTRASLSLNNLSSLMVMIPDKETLNSYEIILHNIRSIVLKNKEENEKLSEIKDFLLPLLMNGQATID</sequence>
<evidence type="ECO:0000256" key="3">
    <source>
        <dbReference type="ARBA" id="ARBA00023125"/>
    </source>
</evidence>
<reference evidence="6 8" key="1">
    <citation type="submission" date="2021-11" db="EMBL/GenBank/DDBJ databases">
        <title>Description of Mycoplasma bradburyaesp. nov.from sea birds: a tribute to a great mycoplasmologist.</title>
        <authorList>
            <person name="Ramirez A.S."/>
            <person name="Poveda C."/>
            <person name="Suarez-Perez A."/>
            <person name="Rosales R.S."/>
            <person name="Dijkman R."/>
            <person name="Feberwee A."/>
            <person name="Spergser J."/>
            <person name="Szostak M.P."/>
            <person name="Ressel L."/>
            <person name="Calabuig P."/>
            <person name="Catania S."/>
            <person name="Gobbo F."/>
            <person name="Timofte D."/>
            <person name="Poveda J.B."/>
        </authorList>
    </citation>
    <scope>NUCLEOTIDE SEQUENCE</scope>
    <source>
        <strain evidence="5 8">T158</strain>
        <strain evidence="6">T264</strain>
    </source>
</reference>
<dbReference type="GO" id="GO:0016787">
    <property type="term" value="F:hydrolase activity"/>
    <property type="evidence" value="ECO:0007669"/>
    <property type="project" value="UniProtKB-KW"/>
</dbReference>
<dbReference type="Pfam" id="PF01420">
    <property type="entry name" value="Methylase_S"/>
    <property type="match status" value="1"/>
</dbReference>
<evidence type="ECO:0000256" key="2">
    <source>
        <dbReference type="ARBA" id="ARBA00022747"/>
    </source>
</evidence>
<comment type="similarity">
    <text evidence="1">Belongs to the type-I restriction system S methylase family.</text>
</comment>
<keyword evidence="6" id="KW-0378">Hydrolase</keyword>
<dbReference type="EMBL" id="JAJHZM010000001">
    <property type="protein sequence ID" value="MDC4181682.1"/>
    <property type="molecule type" value="Genomic_DNA"/>
</dbReference>
<dbReference type="EMBL" id="JAJHZP010000013">
    <property type="protein sequence ID" value="MDC4183413.1"/>
    <property type="molecule type" value="Genomic_DNA"/>
</dbReference>
<dbReference type="AlphaFoldDB" id="A0AAW6HQS7"/>
<dbReference type="PANTHER" id="PTHR30408:SF12">
    <property type="entry name" value="TYPE I RESTRICTION ENZYME MJAVIII SPECIFICITY SUBUNIT"/>
    <property type="match status" value="1"/>
</dbReference>
<dbReference type="SUPFAM" id="SSF116734">
    <property type="entry name" value="DNA methylase specificity domain"/>
    <property type="match status" value="1"/>
</dbReference>
<keyword evidence="6" id="KW-0255">Endonuclease</keyword>
<evidence type="ECO:0000313" key="6">
    <source>
        <dbReference type="EMBL" id="MDC4183413.1"/>
    </source>
</evidence>
<evidence type="ECO:0000256" key="1">
    <source>
        <dbReference type="ARBA" id="ARBA00010923"/>
    </source>
</evidence>
<dbReference type="InterPro" id="IPR044946">
    <property type="entry name" value="Restrct_endonuc_typeI_TRD_sf"/>
</dbReference>
<dbReference type="GO" id="GO:0004519">
    <property type="term" value="F:endonuclease activity"/>
    <property type="evidence" value="ECO:0007669"/>
    <property type="project" value="UniProtKB-KW"/>
</dbReference>
<dbReference type="GO" id="GO:0009307">
    <property type="term" value="P:DNA restriction-modification system"/>
    <property type="evidence" value="ECO:0007669"/>
    <property type="project" value="UniProtKB-KW"/>
</dbReference>
<dbReference type="EC" id="3.1.21.-" evidence="6"/>
<dbReference type="GO" id="GO:0003677">
    <property type="term" value="F:DNA binding"/>
    <property type="evidence" value="ECO:0007669"/>
    <property type="project" value="UniProtKB-KW"/>
</dbReference>
<evidence type="ECO:0000313" key="5">
    <source>
        <dbReference type="EMBL" id="MDC4181682.1"/>
    </source>
</evidence>
<keyword evidence="2" id="KW-0680">Restriction system</keyword>
<gene>
    <name evidence="5" type="ORF">LNO68_00550</name>
    <name evidence="6" type="ORF">LNO71_02000</name>
</gene>
<proteinExistence type="inferred from homology"/>
<accession>A0AAW6HQS7</accession>
<dbReference type="Proteomes" id="UP001220940">
    <property type="component" value="Unassembled WGS sequence"/>
</dbReference>
<protein>
    <submittedName>
        <fullName evidence="6">Restriction endonuclease subunit S</fullName>
        <ecNumber evidence="6">3.1.21.-</ecNumber>
    </submittedName>
</protein>
<organism evidence="6 7">
    <name type="scientific">Mycoplasma bradburyae</name>
    <dbReference type="NCBI Taxonomy" id="2963128"/>
    <lineage>
        <taxon>Bacteria</taxon>
        <taxon>Bacillati</taxon>
        <taxon>Mycoplasmatota</taxon>
        <taxon>Mollicutes</taxon>
        <taxon>Mycoplasmataceae</taxon>
        <taxon>Mycoplasma</taxon>
    </lineage>
</organism>
<feature type="domain" description="Type I restriction modification DNA specificity" evidence="4">
    <location>
        <begin position="2"/>
        <end position="162"/>
    </location>
</feature>
<dbReference type="Proteomes" id="UP001216384">
    <property type="component" value="Unassembled WGS sequence"/>
</dbReference>
<name>A0AAW6HQS7_9MOLU</name>
<evidence type="ECO:0000313" key="7">
    <source>
        <dbReference type="Proteomes" id="UP001216384"/>
    </source>
</evidence>
<evidence type="ECO:0000259" key="4">
    <source>
        <dbReference type="Pfam" id="PF01420"/>
    </source>
</evidence>
<keyword evidence="3" id="KW-0238">DNA-binding</keyword>
<dbReference type="Gene3D" id="3.90.220.20">
    <property type="entry name" value="DNA methylase specificity domains"/>
    <property type="match status" value="1"/>
</dbReference>
<dbReference type="PANTHER" id="PTHR30408">
    <property type="entry name" value="TYPE-1 RESTRICTION ENZYME ECOKI SPECIFICITY PROTEIN"/>
    <property type="match status" value="1"/>
</dbReference>
<dbReference type="InterPro" id="IPR052021">
    <property type="entry name" value="Type-I_RS_S_subunit"/>
</dbReference>
<keyword evidence="6" id="KW-0540">Nuclease</keyword>
<evidence type="ECO:0000313" key="8">
    <source>
        <dbReference type="Proteomes" id="UP001220940"/>
    </source>
</evidence>
<dbReference type="InterPro" id="IPR000055">
    <property type="entry name" value="Restrct_endonuc_typeI_TRD"/>
</dbReference>
<keyword evidence="8" id="KW-1185">Reference proteome</keyword>